<feature type="domain" description="Dinitrogenase iron-molybdenum cofactor biosynthesis" evidence="1">
    <location>
        <begin position="13"/>
        <end position="97"/>
    </location>
</feature>
<keyword evidence="3" id="KW-1185">Reference proteome</keyword>
<dbReference type="InterPro" id="IPR036105">
    <property type="entry name" value="DiNase_FeMo-co_biosyn_sf"/>
</dbReference>
<organism evidence="2 3">
    <name type="scientific">Pelotomaculum schinkii</name>
    <dbReference type="NCBI Taxonomy" id="78350"/>
    <lineage>
        <taxon>Bacteria</taxon>
        <taxon>Bacillati</taxon>
        <taxon>Bacillota</taxon>
        <taxon>Clostridia</taxon>
        <taxon>Eubacteriales</taxon>
        <taxon>Desulfotomaculaceae</taxon>
        <taxon>Pelotomaculum</taxon>
    </lineage>
</organism>
<evidence type="ECO:0000259" key="1">
    <source>
        <dbReference type="Pfam" id="PF02579"/>
    </source>
</evidence>
<dbReference type="SUPFAM" id="SSF53146">
    <property type="entry name" value="Nitrogenase accessory factor-like"/>
    <property type="match status" value="1"/>
</dbReference>
<evidence type="ECO:0000313" key="3">
    <source>
        <dbReference type="Proteomes" id="UP000298324"/>
    </source>
</evidence>
<accession>A0A4Y7R731</accession>
<comment type="caution">
    <text evidence="2">The sequence shown here is derived from an EMBL/GenBank/DDBJ whole genome shotgun (WGS) entry which is preliminary data.</text>
</comment>
<dbReference type="Gene3D" id="3.30.420.130">
    <property type="entry name" value="Dinitrogenase iron-molybdenum cofactor biosynthesis domain"/>
    <property type="match status" value="1"/>
</dbReference>
<dbReference type="EMBL" id="QFGA01000004">
    <property type="protein sequence ID" value="TEB04430.1"/>
    <property type="molecule type" value="Genomic_DNA"/>
</dbReference>
<dbReference type="AlphaFoldDB" id="A0A4Y7R731"/>
<protein>
    <submittedName>
        <fullName evidence="2">Dinitrogenase iron-molybdenum cofactor</fullName>
    </submittedName>
</protein>
<dbReference type="InterPro" id="IPR003731">
    <property type="entry name" value="Di-Nase_FeMo-co_biosynth"/>
</dbReference>
<dbReference type="RefSeq" id="WP_190259545.1">
    <property type="nucleotide sequence ID" value="NZ_QFGA01000004.1"/>
</dbReference>
<gene>
    <name evidence="2" type="ORF">Psch_04157</name>
</gene>
<name>A0A4Y7R731_9FIRM</name>
<dbReference type="Pfam" id="PF02579">
    <property type="entry name" value="Nitro_FeMo-Co"/>
    <property type="match status" value="1"/>
</dbReference>
<proteinExistence type="predicted"/>
<reference evidence="2 3" key="1">
    <citation type="journal article" date="2018" name="Environ. Microbiol.">
        <title>Novel energy conservation strategies and behaviour of Pelotomaculum schinkii driving syntrophic propionate catabolism.</title>
        <authorList>
            <person name="Hidalgo-Ahumada C.A.P."/>
            <person name="Nobu M.K."/>
            <person name="Narihiro T."/>
            <person name="Tamaki H."/>
            <person name="Liu W.T."/>
            <person name="Kamagata Y."/>
            <person name="Stams A.J.M."/>
            <person name="Imachi H."/>
            <person name="Sousa D.Z."/>
        </authorList>
    </citation>
    <scope>NUCLEOTIDE SEQUENCE [LARGE SCALE GENOMIC DNA]</scope>
    <source>
        <strain evidence="2 3">HH</strain>
    </source>
</reference>
<dbReference type="Proteomes" id="UP000298324">
    <property type="component" value="Unassembled WGS sequence"/>
</dbReference>
<sequence>MKIAVMADGCDGNSKVAEKFADARWLLIADMDGQCISEVIEKSKEDIENTELAKIIVDRDCELVICGEIEKIPFEILADRQVTRALGKGLTVTDALNYESMLEPITDCIGGTGCPGEANSKDIESCCGEHV</sequence>
<evidence type="ECO:0000313" key="2">
    <source>
        <dbReference type="EMBL" id="TEB04430.1"/>
    </source>
</evidence>